<feature type="domain" description="Endo-beta-1,2-glucanase SGL" evidence="2">
    <location>
        <begin position="76"/>
        <end position="525"/>
    </location>
</feature>
<comment type="caution">
    <text evidence="3">The sequence shown here is derived from an EMBL/GenBank/DDBJ whole genome shotgun (WGS) entry which is preliminary data.</text>
</comment>
<dbReference type="OMA" id="ERVRTCN"/>
<dbReference type="VEuPathDB" id="FungiDB:SAPIO_CDS1654"/>
<organism evidence="3 4">
    <name type="scientific">Pseudallescheria apiosperma</name>
    <name type="common">Scedosporium apiospermum</name>
    <dbReference type="NCBI Taxonomy" id="563466"/>
    <lineage>
        <taxon>Eukaryota</taxon>
        <taxon>Fungi</taxon>
        <taxon>Dikarya</taxon>
        <taxon>Ascomycota</taxon>
        <taxon>Pezizomycotina</taxon>
        <taxon>Sordariomycetes</taxon>
        <taxon>Hypocreomycetidae</taxon>
        <taxon>Microascales</taxon>
        <taxon>Microascaceae</taxon>
        <taxon>Scedosporium</taxon>
    </lineage>
</organism>
<evidence type="ECO:0000259" key="2">
    <source>
        <dbReference type="Pfam" id="PF26157"/>
    </source>
</evidence>
<gene>
    <name evidence="3" type="ORF">SAPIO_CDS1654</name>
</gene>
<dbReference type="OrthoDB" id="9981847at2759"/>
<dbReference type="RefSeq" id="XP_016645634.1">
    <property type="nucleotide sequence ID" value="XM_016784877.1"/>
</dbReference>
<evidence type="ECO:0000256" key="1">
    <source>
        <dbReference type="SAM" id="SignalP"/>
    </source>
</evidence>
<dbReference type="InterPro" id="IPR058773">
    <property type="entry name" value="SGL_GH162"/>
</dbReference>
<dbReference type="AlphaFoldDB" id="A0A084GES3"/>
<feature type="chain" id="PRO_5001775570" description="Endo-beta-1,2-glucanase SGL domain-containing protein" evidence="1">
    <location>
        <begin position="23"/>
        <end position="528"/>
    </location>
</feature>
<reference evidence="3 4" key="1">
    <citation type="journal article" date="2014" name="Genome Announc.">
        <title>Draft genome sequence of the pathogenic fungus Scedosporium apiospermum.</title>
        <authorList>
            <person name="Vandeputte P."/>
            <person name="Ghamrawi S."/>
            <person name="Rechenmann M."/>
            <person name="Iltis A."/>
            <person name="Giraud S."/>
            <person name="Fleury M."/>
            <person name="Thornton C."/>
            <person name="Delhaes L."/>
            <person name="Meyer W."/>
            <person name="Papon N."/>
            <person name="Bouchara J.P."/>
        </authorList>
    </citation>
    <scope>NUCLEOTIDE SEQUENCE [LARGE SCALE GENOMIC DNA]</scope>
    <source>
        <strain evidence="3 4">IHEM 14462</strain>
    </source>
</reference>
<evidence type="ECO:0000313" key="3">
    <source>
        <dbReference type="EMBL" id="KEZ45835.1"/>
    </source>
</evidence>
<evidence type="ECO:0000313" key="4">
    <source>
        <dbReference type="Proteomes" id="UP000028545"/>
    </source>
</evidence>
<dbReference type="GeneID" id="27720726"/>
<dbReference type="EMBL" id="JOWA01000066">
    <property type="protein sequence ID" value="KEZ45835.1"/>
    <property type="molecule type" value="Genomic_DNA"/>
</dbReference>
<name>A0A084GES3_PSEDA</name>
<accession>A0A084GES3</accession>
<sequence>MKFLSLSLTGAALVSGASLKEARPNGKTPRAPSCRFGLQWSQQDVLERTDDFIWDLLYWEGKFHQNDVAYNAENGMSYDGTQLDWETGERTRKHDFSAASKEALQIMLYAQAIAGSEEAARFLTPGNLSSAPAFAASIMETKLKSYQQFNQTYPGFGGYLPWIKTNEAQVTVADGWNDRVPGLDNGELVWAVYACIEALQRHFAPNFQKLATGWQEWLDYVASTAAEIFYIGKGRVCAVTAIGDQSLPVWHSNQTYDCESEFYLDDPYEGETFTYFLEFFGKMPKKDKHKLWEYKRAKLEKAEYNQGGIGPITVRKGYWFSSHEIWNQMELPYYDVDIVRRLFLNGERARTCNSVVTKSPGLYASVNNSTDPETDTIIGYISPAGIPSIASQKDQYHDVVTPYGAYPVVLFDKAVGLAWWRNMVIGKKMQNPYGSTESTQIDGKLVSALVTWDSKVTTVVALLGGVTDLVRDRMRSDGIYERFVEITKREHVRVFGHHLKGEDIDLCLPEEQVPDAGLEDFTSCEAQF</sequence>
<dbReference type="Proteomes" id="UP000028545">
    <property type="component" value="Unassembled WGS sequence"/>
</dbReference>
<dbReference type="KEGG" id="sapo:SAPIO_CDS1654"/>
<dbReference type="Pfam" id="PF26157">
    <property type="entry name" value="SGL_GH162"/>
    <property type="match status" value="1"/>
</dbReference>
<keyword evidence="1" id="KW-0732">Signal</keyword>
<protein>
    <recommendedName>
        <fullName evidence="2">Endo-beta-1,2-glucanase SGL domain-containing protein</fullName>
    </recommendedName>
</protein>
<keyword evidence="4" id="KW-1185">Reference proteome</keyword>
<dbReference type="HOGENOM" id="CLU_027290_0_0_1"/>
<dbReference type="CDD" id="cd24165">
    <property type="entry name" value="TfSGL-like"/>
    <property type="match status" value="1"/>
</dbReference>
<proteinExistence type="predicted"/>
<feature type="signal peptide" evidence="1">
    <location>
        <begin position="1"/>
        <end position="22"/>
    </location>
</feature>